<dbReference type="Gene3D" id="3.50.50.60">
    <property type="entry name" value="FAD/NAD(P)-binding domain"/>
    <property type="match status" value="2"/>
</dbReference>
<comment type="similarity">
    <text evidence="2">Belongs to the FAD-dependent oxidoreductase family.</text>
</comment>
<dbReference type="InterPro" id="IPR023753">
    <property type="entry name" value="FAD/NAD-binding_dom"/>
</dbReference>
<dbReference type="PRINTS" id="PR00368">
    <property type="entry name" value="FADPNR"/>
</dbReference>
<evidence type="ECO:0000313" key="6">
    <source>
        <dbReference type="EMBL" id="QCW83850.1"/>
    </source>
</evidence>
<sequence length="423" mass="45780">MHYVIIGAGPAGINAAEQLRKLDADARITVFGDEPETPYSRMALPYYLIGQVGENGTYLRKSPDHFERLSIEIRRQRVEKIDGPGKCLQLANGETIAFDKLLIASGSSPIKPPIPGIDLPGIYNCWTLADGRKIAEQLKPGARIVLMGAGFIGCIILEALVKSGAQLIVVEMGERMVPRMMNEKAGGLIKQWCLEKGVAIHTGTKITAFEPERNGLRVKLDTGETLSADFVVSAAGVKANIDFLEGSGVATEHGILVDRHLETNITGIYAAGDAAQGLDFSTGEYTVQAIQPTAVDHGLLVAKNMAGGREVLHQGSINMNVLDTMGLIACSFGLWMGVEQGSSVERYNPDRYRYLNLQFQEDRLIGATAVGLTQHVGVLRGLIQSRIKLGDWKQRLIDDPTRIMEAYLASTQAIGLNAGVNVK</sequence>
<dbReference type="PANTHER" id="PTHR43429:SF3">
    <property type="entry name" value="NITRITE REDUCTASE [NAD(P)H]"/>
    <property type="match status" value="1"/>
</dbReference>
<keyword evidence="7" id="KW-1185">Reference proteome</keyword>
<evidence type="ECO:0000256" key="3">
    <source>
        <dbReference type="ARBA" id="ARBA00022630"/>
    </source>
</evidence>
<evidence type="ECO:0000256" key="2">
    <source>
        <dbReference type="ARBA" id="ARBA00006442"/>
    </source>
</evidence>
<evidence type="ECO:0000313" key="7">
    <source>
        <dbReference type="Proteomes" id="UP000305881"/>
    </source>
</evidence>
<dbReference type="SUPFAM" id="SSF51905">
    <property type="entry name" value="FAD/NAD(P)-binding domain"/>
    <property type="match status" value="1"/>
</dbReference>
<dbReference type="OrthoDB" id="9768666at2"/>
<proteinExistence type="inferred from homology"/>
<dbReference type="InterPro" id="IPR050260">
    <property type="entry name" value="FAD-bd_OxRdtase"/>
</dbReference>
<dbReference type="InterPro" id="IPR036188">
    <property type="entry name" value="FAD/NAD-bd_sf"/>
</dbReference>
<dbReference type="GO" id="GO:0016491">
    <property type="term" value="F:oxidoreductase activity"/>
    <property type="evidence" value="ECO:0007669"/>
    <property type="project" value="InterPro"/>
</dbReference>
<protein>
    <submittedName>
        <fullName evidence="6">FAD-dependent oxidoreductase</fullName>
    </submittedName>
</protein>
<organism evidence="6 7">
    <name type="scientific">Methylotuvimicrobium buryatense</name>
    <name type="common">Methylomicrobium buryatense</name>
    <dbReference type="NCBI Taxonomy" id="95641"/>
    <lineage>
        <taxon>Bacteria</taxon>
        <taxon>Pseudomonadati</taxon>
        <taxon>Pseudomonadota</taxon>
        <taxon>Gammaproteobacteria</taxon>
        <taxon>Methylococcales</taxon>
        <taxon>Methylococcaceae</taxon>
        <taxon>Methylotuvimicrobium</taxon>
    </lineage>
</organism>
<name>A0A4P9UTE0_METBY</name>
<comment type="cofactor">
    <cofactor evidence="1">
        <name>FAD</name>
        <dbReference type="ChEBI" id="CHEBI:57692"/>
    </cofactor>
</comment>
<evidence type="ECO:0000256" key="4">
    <source>
        <dbReference type="ARBA" id="ARBA00022827"/>
    </source>
</evidence>
<reference evidence="7" key="1">
    <citation type="journal article" date="2019" name="J. Bacteriol.">
        <title>A Mutagenic Screen Identifies a TonB-Dependent Receptor Required for the Lanthanide Metal Switch in the Type I Methanotroph 'Methylotuvimicrobium buryatense' 5GB1C.</title>
        <authorList>
            <person name="Groom J.D."/>
            <person name="Ford S.M."/>
            <person name="Pesesky M.W."/>
            <person name="Lidstrom M.E."/>
        </authorList>
    </citation>
    <scope>NUCLEOTIDE SEQUENCE [LARGE SCALE GENOMIC DNA]</scope>
    <source>
        <strain evidence="7">5GB1C</strain>
    </source>
</reference>
<dbReference type="PRINTS" id="PR00411">
    <property type="entry name" value="PNDRDTASEI"/>
</dbReference>
<accession>A0A4P9UTE0</accession>
<dbReference type="AlphaFoldDB" id="A0A4P9UTE0"/>
<dbReference type="Pfam" id="PF07992">
    <property type="entry name" value="Pyr_redox_2"/>
    <property type="match status" value="1"/>
</dbReference>
<gene>
    <name evidence="6" type="ORF">EQU24_17595</name>
</gene>
<evidence type="ECO:0000259" key="5">
    <source>
        <dbReference type="Pfam" id="PF07992"/>
    </source>
</evidence>
<dbReference type="RefSeq" id="WP_017842312.1">
    <property type="nucleotide sequence ID" value="NZ_CP035467.1"/>
</dbReference>
<keyword evidence="3" id="KW-0285">Flavoprotein</keyword>
<dbReference type="STRING" id="675511.GCA_000341735_03935"/>
<evidence type="ECO:0000256" key="1">
    <source>
        <dbReference type="ARBA" id="ARBA00001974"/>
    </source>
</evidence>
<keyword evidence="4" id="KW-0274">FAD</keyword>
<dbReference type="Proteomes" id="UP000305881">
    <property type="component" value="Chromosome"/>
</dbReference>
<feature type="domain" description="FAD/NAD(P)-binding" evidence="5">
    <location>
        <begin position="2"/>
        <end position="280"/>
    </location>
</feature>
<dbReference type="KEGG" id="mbur:EQU24_17595"/>
<dbReference type="EMBL" id="CP035467">
    <property type="protein sequence ID" value="QCW83850.1"/>
    <property type="molecule type" value="Genomic_DNA"/>
</dbReference>
<dbReference type="PANTHER" id="PTHR43429">
    <property type="entry name" value="PYRIDINE NUCLEOTIDE-DISULFIDE OXIDOREDUCTASE DOMAIN-CONTAINING"/>
    <property type="match status" value="1"/>
</dbReference>